<reference evidence="1" key="2">
    <citation type="submission" date="2012-06" db="EMBL/GenBank/DDBJ databases">
        <title>Annotation of the Genome Sequence of Fusarium oxysporum Fo47.</title>
        <authorList>
            <consortium name="The Broad Institute Genomics Platform"/>
            <person name="Ma L.-J."/>
            <person name="Corby-Kistler H."/>
            <person name="Broz K."/>
            <person name="Gale L.R."/>
            <person name="Jonkers W."/>
            <person name="O'Donnell K."/>
            <person name="Ploetz R."/>
            <person name="Steinberg C."/>
            <person name="Schwartz D.C."/>
            <person name="VanEtten H."/>
            <person name="Zhou S."/>
            <person name="Young S.K."/>
            <person name="Zeng Q."/>
            <person name="Gargeya S."/>
            <person name="Fitzgerald M."/>
            <person name="Abouelleil A."/>
            <person name="Alvarado L."/>
            <person name="Chapman S.B."/>
            <person name="Gainer-Dewar J."/>
            <person name="Goldberg J."/>
            <person name="Griggs A."/>
            <person name="Gujja S."/>
            <person name="Hansen M."/>
            <person name="Howarth C."/>
            <person name="Imamovic A."/>
            <person name="Ireland A."/>
            <person name="Larimer J."/>
            <person name="McCowan C."/>
            <person name="Murphy C."/>
            <person name="Pearson M."/>
            <person name="Poon T.W."/>
            <person name="Priest M."/>
            <person name="Roberts A."/>
            <person name="Saif S."/>
            <person name="Shea T."/>
            <person name="Sykes S."/>
            <person name="Wortman J."/>
            <person name="Nusbaum C."/>
            <person name="Birren B."/>
        </authorList>
    </citation>
    <scope>NUCLEOTIDE SEQUENCE</scope>
    <source>
        <strain evidence="1">Fo47</strain>
    </source>
</reference>
<protein>
    <submittedName>
        <fullName evidence="1">Uncharacterized protein</fullName>
    </submittedName>
</protein>
<dbReference type="VEuPathDB" id="FungiDB:FOZG_15878"/>
<gene>
    <name evidence="1" type="ORF">FOZG_15878</name>
</gene>
<dbReference type="AlphaFoldDB" id="W9JET4"/>
<reference evidence="1" key="1">
    <citation type="submission" date="2011-06" db="EMBL/GenBank/DDBJ databases">
        <title>The Genome Sequence of Fusarium oxysporum Fo47.</title>
        <authorList>
            <consortium name="The Broad Institute Genome Sequencing Platform"/>
            <person name="Ma L.-J."/>
            <person name="Gale L.R."/>
            <person name="Schwartz D.C."/>
            <person name="Zhou S."/>
            <person name="Corby-Kistler H."/>
            <person name="Young S.K."/>
            <person name="Zeng Q."/>
            <person name="Gargeya S."/>
            <person name="Fitzgerald M."/>
            <person name="Haas B."/>
            <person name="Abouelleil A."/>
            <person name="Alvarado L."/>
            <person name="Arachchi H.M."/>
            <person name="Berlin A."/>
            <person name="Brown A."/>
            <person name="Chapman S.B."/>
            <person name="Chen Z."/>
            <person name="Dunbar C."/>
            <person name="Freedman E."/>
            <person name="Gearin G."/>
            <person name="Gellesch M."/>
            <person name="Goldberg J."/>
            <person name="Griggs A."/>
            <person name="Gujja S."/>
            <person name="Heiman D."/>
            <person name="Howarth C."/>
            <person name="Larson L."/>
            <person name="Lui A."/>
            <person name="MacDonald P.J.P."/>
            <person name="Mehta T."/>
            <person name="Montmayeur A."/>
            <person name="Murphy C."/>
            <person name="Neiman D."/>
            <person name="Pearson M."/>
            <person name="Priest M."/>
            <person name="Roberts A."/>
            <person name="Saif S."/>
            <person name="Shea T."/>
            <person name="Shenoy N."/>
            <person name="Sisk P."/>
            <person name="Stolte C."/>
            <person name="Sykes S."/>
            <person name="Wortman J."/>
            <person name="Nusbaum C."/>
            <person name="Birren B."/>
        </authorList>
    </citation>
    <scope>NUCLEOTIDE SEQUENCE [LARGE SCALE GENOMIC DNA]</scope>
    <source>
        <strain evidence="1">Fo47</strain>
    </source>
</reference>
<organism evidence="1">
    <name type="scientific">Fusarium oxysporum Fo47</name>
    <dbReference type="NCBI Taxonomy" id="660027"/>
    <lineage>
        <taxon>Eukaryota</taxon>
        <taxon>Fungi</taxon>
        <taxon>Dikarya</taxon>
        <taxon>Ascomycota</taxon>
        <taxon>Pezizomycotina</taxon>
        <taxon>Sordariomycetes</taxon>
        <taxon>Hypocreomycetidae</taxon>
        <taxon>Hypocreales</taxon>
        <taxon>Nectriaceae</taxon>
        <taxon>Fusarium</taxon>
        <taxon>Fusarium oxysporum species complex</taxon>
    </lineage>
</organism>
<sequence>MATENAFDIDTRSKGKETKGRGIRINYLDFKRS</sequence>
<accession>W9JET4</accession>
<name>W9JET4_FUSOX</name>
<dbReference type="HOGENOM" id="CLU_3384821_0_0_1"/>
<dbReference type="EMBL" id="JH717909">
    <property type="protein sequence ID" value="EWZ30391.1"/>
    <property type="molecule type" value="Genomic_DNA"/>
</dbReference>
<dbReference type="Proteomes" id="UP000030766">
    <property type="component" value="Unassembled WGS sequence"/>
</dbReference>
<proteinExistence type="predicted"/>
<evidence type="ECO:0000313" key="1">
    <source>
        <dbReference type="EMBL" id="EWZ30391.1"/>
    </source>
</evidence>